<dbReference type="AlphaFoldDB" id="A0A948TCJ2"/>
<organism evidence="1 2">
    <name type="scientific">Candidatus Phocaeicola faecigallinarum</name>
    <dbReference type="NCBI Taxonomy" id="2838732"/>
    <lineage>
        <taxon>Bacteria</taxon>
        <taxon>Pseudomonadati</taxon>
        <taxon>Bacteroidota</taxon>
        <taxon>Bacteroidia</taxon>
        <taxon>Bacteroidales</taxon>
        <taxon>Bacteroidaceae</taxon>
        <taxon>Phocaeicola</taxon>
    </lineage>
</organism>
<dbReference type="EMBL" id="JAHLFW010000079">
    <property type="protein sequence ID" value="MBU3838503.1"/>
    <property type="molecule type" value="Genomic_DNA"/>
</dbReference>
<name>A0A948TCJ2_9BACT</name>
<reference evidence="1" key="1">
    <citation type="journal article" date="2021" name="PeerJ">
        <title>Extensive microbial diversity within the chicken gut microbiome revealed by metagenomics and culture.</title>
        <authorList>
            <person name="Gilroy R."/>
            <person name="Ravi A."/>
            <person name="Getino M."/>
            <person name="Pursley I."/>
            <person name="Horton D.L."/>
            <person name="Alikhan N.F."/>
            <person name="Baker D."/>
            <person name="Gharbi K."/>
            <person name="Hall N."/>
            <person name="Watson M."/>
            <person name="Adriaenssens E.M."/>
            <person name="Foster-Nyarko E."/>
            <person name="Jarju S."/>
            <person name="Secka A."/>
            <person name="Antonio M."/>
            <person name="Oren A."/>
            <person name="Chaudhuri R.R."/>
            <person name="La Ragione R."/>
            <person name="Hildebrand F."/>
            <person name="Pallen M.J."/>
        </authorList>
    </citation>
    <scope>NUCLEOTIDE SEQUENCE</scope>
    <source>
        <strain evidence="1">G4-2901</strain>
    </source>
</reference>
<gene>
    <name evidence="1" type="ORF">H9777_09400</name>
</gene>
<protein>
    <submittedName>
        <fullName evidence="1">Uncharacterized protein</fullName>
    </submittedName>
</protein>
<dbReference type="Proteomes" id="UP000783796">
    <property type="component" value="Unassembled WGS sequence"/>
</dbReference>
<reference evidence="1" key="2">
    <citation type="submission" date="2021-04" db="EMBL/GenBank/DDBJ databases">
        <authorList>
            <person name="Gilroy R."/>
        </authorList>
    </citation>
    <scope>NUCLEOTIDE SEQUENCE</scope>
    <source>
        <strain evidence="1">G4-2901</strain>
    </source>
</reference>
<evidence type="ECO:0000313" key="2">
    <source>
        <dbReference type="Proteomes" id="UP000783796"/>
    </source>
</evidence>
<proteinExistence type="predicted"/>
<sequence>MKDTNLIRTSGNIADKMKKQRNQLKTKTEEQADSLMLAYSSVIKWSVNGNRYLISL</sequence>
<comment type="caution">
    <text evidence="1">The sequence shown here is derived from an EMBL/GenBank/DDBJ whole genome shotgun (WGS) entry which is preliminary data.</text>
</comment>
<accession>A0A948TCJ2</accession>
<evidence type="ECO:0000313" key="1">
    <source>
        <dbReference type="EMBL" id="MBU3838503.1"/>
    </source>
</evidence>